<evidence type="ECO:0000256" key="9">
    <source>
        <dbReference type="PIRNR" id="PIRNR006171"/>
    </source>
</evidence>
<keyword evidence="5 9" id="KW-0805">Transcription regulation</keyword>
<feature type="modified residue" description="4-aspartylphosphate" evidence="10">
    <location>
        <position position="65"/>
    </location>
</feature>
<keyword evidence="4 9" id="KW-0902">Two-component regulatory system</keyword>
<evidence type="ECO:0000313" key="13">
    <source>
        <dbReference type="EMBL" id="ROP44913.1"/>
    </source>
</evidence>
<dbReference type="InterPro" id="IPR011006">
    <property type="entry name" value="CheY-like_superfamily"/>
</dbReference>
<evidence type="ECO:0000256" key="11">
    <source>
        <dbReference type="SAM" id="MobiDB-lite"/>
    </source>
</evidence>
<dbReference type="PANTHER" id="PTHR45526:SF1">
    <property type="entry name" value="TRANSCRIPTIONAL REGULATORY PROTEIN DCUR-RELATED"/>
    <property type="match status" value="1"/>
</dbReference>
<sequence length="235" mass="24734">MTGRRDLVVLVVEDEPVAAAAHRTHVDATPGFRALPPAATAAEALRRLRAADEIDGEPVDLVLLDMHLPDRPGLDVVRALRAAGRWTDVLAVTSARELSTVRAATSLGVVGYLLKPFAGAALRERLEQYAAARAARSDDGTALSQEEVDRAVGGHLAPRGATTGRPGGLSPETLTAVAEVVRAAPSSAGEVASAVGVGRVTARRYLEHLVGQGTADRRPRYGGTGRPELEYRWTG</sequence>
<dbReference type="PANTHER" id="PTHR45526">
    <property type="entry name" value="TRANSCRIPTIONAL REGULATORY PROTEIN DPIA"/>
    <property type="match status" value="1"/>
</dbReference>
<keyword evidence="7 9" id="KW-0010">Activator</keyword>
<dbReference type="GO" id="GO:0000156">
    <property type="term" value="F:phosphorelay response regulator activity"/>
    <property type="evidence" value="ECO:0007669"/>
    <property type="project" value="TreeGrafter"/>
</dbReference>
<evidence type="ECO:0000256" key="3">
    <source>
        <dbReference type="ARBA" id="ARBA00022553"/>
    </source>
</evidence>
<dbReference type="InterPro" id="IPR051271">
    <property type="entry name" value="2C-system_Tx_regulators"/>
</dbReference>
<dbReference type="OrthoDB" id="7187989at2"/>
<proteinExistence type="predicted"/>
<evidence type="ECO:0000256" key="6">
    <source>
        <dbReference type="ARBA" id="ARBA00023125"/>
    </source>
</evidence>
<evidence type="ECO:0000256" key="4">
    <source>
        <dbReference type="ARBA" id="ARBA00023012"/>
    </source>
</evidence>
<evidence type="ECO:0000256" key="10">
    <source>
        <dbReference type="PROSITE-ProRule" id="PRU00169"/>
    </source>
</evidence>
<feature type="region of interest" description="Disordered" evidence="11">
    <location>
        <begin position="213"/>
        <end position="235"/>
    </location>
</feature>
<keyword evidence="3 10" id="KW-0597">Phosphoprotein</keyword>
<dbReference type="InterPro" id="IPR001789">
    <property type="entry name" value="Sig_transdc_resp-reg_receiver"/>
</dbReference>
<protein>
    <recommendedName>
        <fullName evidence="9">Transcriptional regulatory protein</fullName>
    </recommendedName>
</protein>
<dbReference type="GO" id="GO:0003677">
    <property type="term" value="F:DNA binding"/>
    <property type="evidence" value="ECO:0007669"/>
    <property type="project" value="UniProtKB-KW"/>
</dbReference>
<dbReference type="RefSeq" id="WP_123379309.1">
    <property type="nucleotide sequence ID" value="NZ_RJKN01000002.1"/>
</dbReference>
<dbReference type="SUPFAM" id="SSF52172">
    <property type="entry name" value="CheY-like"/>
    <property type="match status" value="1"/>
</dbReference>
<keyword evidence="6 9" id="KW-0238">DNA-binding</keyword>
<dbReference type="SMART" id="SM00448">
    <property type="entry name" value="REC"/>
    <property type="match status" value="1"/>
</dbReference>
<gene>
    <name evidence="13" type="ORF">EDC03_1043</name>
</gene>
<dbReference type="GO" id="GO:0003700">
    <property type="term" value="F:DNA-binding transcription factor activity"/>
    <property type="evidence" value="ECO:0007669"/>
    <property type="project" value="InterPro"/>
</dbReference>
<dbReference type="Pfam" id="PF00072">
    <property type="entry name" value="Response_reg"/>
    <property type="match status" value="1"/>
</dbReference>
<keyword evidence="2 9" id="KW-0963">Cytoplasm</keyword>
<dbReference type="Proteomes" id="UP000276232">
    <property type="component" value="Unassembled WGS sequence"/>
</dbReference>
<dbReference type="InterPro" id="IPR024187">
    <property type="entry name" value="Sig_transdc_resp-reg_cit/mal"/>
</dbReference>
<evidence type="ECO:0000313" key="14">
    <source>
        <dbReference type="Proteomes" id="UP000276232"/>
    </source>
</evidence>
<evidence type="ECO:0000256" key="2">
    <source>
        <dbReference type="ARBA" id="ARBA00022490"/>
    </source>
</evidence>
<dbReference type="Gene3D" id="3.40.50.2300">
    <property type="match status" value="1"/>
</dbReference>
<evidence type="ECO:0000256" key="1">
    <source>
        <dbReference type="ARBA" id="ARBA00004496"/>
    </source>
</evidence>
<dbReference type="GO" id="GO:0005737">
    <property type="term" value="C:cytoplasm"/>
    <property type="evidence" value="ECO:0007669"/>
    <property type="project" value="UniProtKB-SubCell"/>
</dbReference>
<comment type="subcellular location">
    <subcellularLocation>
        <location evidence="1 9">Cytoplasm</location>
    </subcellularLocation>
</comment>
<feature type="domain" description="Response regulatory" evidence="12">
    <location>
        <begin position="8"/>
        <end position="130"/>
    </location>
</feature>
<comment type="caution">
    <text evidence="13">The sequence shown here is derived from an EMBL/GenBank/DDBJ whole genome shotgun (WGS) entry which is preliminary data.</text>
</comment>
<evidence type="ECO:0000259" key="12">
    <source>
        <dbReference type="PROSITE" id="PS50110"/>
    </source>
</evidence>
<reference evidence="13 14" key="1">
    <citation type="journal article" date="2015" name="Stand. Genomic Sci.">
        <title>Genomic Encyclopedia of Bacterial and Archaeal Type Strains, Phase III: the genomes of soil and plant-associated and newly described type strains.</title>
        <authorList>
            <person name="Whitman W.B."/>
            <person name="Woyke T."/>
            <person name="Klenk H.P."/>
            <person name="Zhou Y."/>
            <person name="Lilburn T.G."/>
            <person name="Beck B.J."/>
            <person name="De Vos P."/>
            <person name="Vandamme P."/>
            <person name="Eisen J.A."/>
            <person name="Garrity G."/>
            <person name="Hugenholtz P."/>
            <person name="Kyrpides N.C."/>
        </authorList>
    </citation>
    <scope>NUCLEOTIDE SEQUENCE [LARGE SCALE GENOMIC DNA]</scope>
    <source>
        <strain evidence="13 14">CECT 7306</strain>
    </source>
</reference>
<accession>A0A3N1HQX3</accession>
<evidence type="ECO:0000256" key="8">
    <source>
        <dbReference type="ARBA" id="ARBA00023163"/>
    </source>
</evidence>
<dbReference type="EMBL" id="RJKN01000002">
    <property type="protein sequence ID" value="ROP44913.1"/>
    <property type="molecule type" value="Genomic_DNA"/>
</dbReference>
<keyword evidence="8 9" id="KW-0804">Transcription</keyword>
<dbReference type="PIRSF" id="PIRSF006171">
    <property type="entry name" value="RR_citrat_malat"/>
    <property type="match status" value="1"/>
</dbReference>
<evidence type="ECO:0000256" key="7">
    <source>
        <dbReference type="ARBA" id="ARBA00023159"/>
    </source>
</evidence>
<evidence type="ECO:0000256" key="5">
    <source>
        <dbReference type="ARBA" id="ARBA00023015"/>
    </source>
</evidence>
<dbReference type="InParanoid" id="A0A3N1HQX3"/>
<keyword evidence="14" id="KW-1185">Reference proteome</keyword>
<organism evidence="13 14">
    <name type="scientific">Pseudokineococcus lusitanus</name>
    <dbReference type="NCBI Taxonomy" id="763993"/>
    <lineage>
        <taxon>Bacteria</taxon>
        <taxon>Bacillati</taxon>
        <taxon>Actinomycetota</taxon>
        <taxon>Actinomycetes</taxon>
        <taxon>Kineosporiales</taxon>
        <taxon>Kineosporiaceae</taxon>
        <taxon>Pseudokineococcus</taxon>
    </lineage>
</organism>
<dbReference type="PROSITE" id="PS50110">
    <property type="entry name" value="RESPONSE_REGULATORY"/>
    <property type="match status" value="1"/>
</dbReference>
<name>A0A3N1HQX3_9ACTN</name>
<dbReference type="AlphaFoldDB" id="A0A3N1HQX3"/>